<feature type="transmembrane region" description="Helical" evidence="6">
    <location>
        <begin position="43"/>
        <end position="64"/>
    </location>
</feature>
<feature type="transmembrane region" description="Helical" evidence="6">
    <location>
        <begin position="71"/>
        <end position="90"/>
    </location>
</feature>
<reference evidence="8" key="1">
    <citation type="journal article" date="2019" name="Int. J. Syst. Evol. Microbiol.">
        <title>The Global Catalogue of Microorganisms (GCM) 10K type strain sequencing project: providing services to taxonomists for standard genome sequencing and annotation.</title>
        <authorList>
            <consortium name="The Broad Institute Genomics Platform"/>
            <consortium name="The Broad Institute Genome Sequencing Center for Infectious Disease"/>
            <person name="Wu L."/>
            <person name="Ma J."/>
        </authorList>
    </citation>
    <scope>NUCLEOTIDE SEQUENCE [LARGE SCALE GENOMIC DNA]</scope>
    <source>
        <strain evidence="8">KCTC 42255</strain>
    </source>
</reference>
<sequence>MIETLLSFCAVVFLLALSPGPDNIFVLTQSLVYGRKYGIATVLGLMIGCLVHTSLVAFGLAGLLKKYPQALFMVKVFGAAYLLYLAYKIYQHNAPIRLNEKKVGFKSTAALFKQGFIMNILNPKVALFFLALLPQFLFSEKMTFILQIYILGLLFIVVSFLVFSSFAFLAAAISRRINQNNRTFIYLNYLQIAVFVGIALFLFV</sequence>
<keyword evidence="5 6" id="KW-0472">Membrane</keyword>
<proteinExistence type="predicted"/>
<gene>
    <name evidence="7" type="ORF">ACFSQ0_06635</name>
</gene>
<keyword evidence="4 6" id="KW-1133">Transmembrane helix</keyword>
<dbReference type="Proteomes" id="UP001597357">
    <property type="component" value="Unassembled WGS sequence"/>
</dbReference>
<dbReference type="PANTHER" id="PTHR30086:SF20">
    <property type="entry name" value="ARGININE EXPORTER PROTEIN ARGO-RELATED"/>
    <property type="match status" value="1"/>
</dbReference>
<evidence type="ECO:0000256" key="5">
    <source>
        <dbReference type="ARBA" id="ARBA00023136"/>
    </source>
</evidence>
<evidence type="ECO:0000313" key="8">
    <source>
        <dbReference type="Proteomes" id="UP001597357"/>
    </source>
</evidence>
<dbReference type="RefSeq" id="WP_379045934.1">
    <property type="nucleotide sequence ID" value="NZ_JBHULZ010000026.1"/>
</dbReference>
<evidence type="ECO:0000256" key="4">
    <source>
        <dbReference type="ARBA" id="ARBA00022989"/>
    </source>
</evidence>
<dbReference type="EMBL" id="JBHULZ010000026">
    <property type="protein sequence ID" value="MFD2697664.1"/>
    <property type="molecule type" value="Genomic_DNA"/>
</dbReference>
<feature type="transmembrane region" description="Helical" evidence="6">
    <location>
        <begin position="185"/>
        <end position="203"/>
    </location>
</feature>
<evidence type="ECO:0000313" key="7">
    <source>
        <dbReference type="EMBL" id="MFD2697664.1"/>
    </source>
</evidence>
<comment type="caution">
    <text evidence="7">The sequence shown here is derived from an EMBL/GenBank/DDBJ whole genome shotgun (WGS) entry which is preliminary data.</text>
</comment>
<evidence type="ECO:0000256" key="2">
    <source>
        <dbReference type="ARBA" id="ARBA00022475"/>
    </source>
</evidence>
<evidence type="ECO:0000256" key="3">
    <source>
        <dbReference type="ARBA" id="ARBA00022692"/>
    </source>
</evidence>
<dbReference type="InterPro" id="IPR001123">
    <property type="entry name" value="LeuE-type"/>
</dbReference>
<dbReference type="Pfam" id="PF01810">
    <property type="entry name" value="LysE"/>
    <property type="match status" value="1"/>
</dbReference>
<comment type="subcellular location">
    <subcellularLocation>
        <location evidence="1">Cell membrane</location>
        <topology evidence="1">Multi-pass membrane protein</topology>
    </subcellularLocation>
</comment>
<dbReference type="PANTHER" id="PTHR30086">
    <property type="entry name" value="ARGININE EXPORTER PROTEIN ARGO"/>
    <property type="match status" value="1"/>
</dbReference>
<keyword evidence="3 6" id="KW-0812">Transmembrane</keyword>
<keyword evidence="2" id="KW-1003">Cell membrane</keyword>
<name>A0ABW5SEV9_9FLAO</name>
<feature type="transmembrane region" description="Helical" evidence="6">
    <location>
        <begin position="144"/>
        <end position="173"/>
    </location>
</feature>
<evidence type="ECO:0000256" key="1">
    <source>
        <dbReference type="ARBA" id="ARBA00004651"/>
    </source>
</evidence>
<evidence type="ECO:0000256" key="6">
    <source>
        <dbReference type="SAM" id="Phobius"/>
    </source>
</evidence>
<feature type="transmembrane region" description="Helical" evidence="6">
    <location>
        <begin position="110"/>
        <end position="132"/>
    </location>
</feature>
<organism evidence="7 8">
    <name type="scientific">Mesonia sediminis</name>
    <dbReference type="NCBI Taxonomy" id="1703946"/>
    <lineage>
        <taxon>Bacteria</taxon>
        <taxon>Pseudomonadati</taxon>
        <taxon>Bacteroidota</taxon>
        <taxon>Flavobacteriia</taxon>
        <taxon>Flavobacteriales</taxon>
        <taxon>Flavobacteriaceae</taxon>
        <taxon>Mesonia</taxon>
    </lineage>
</organism>
<protein>
    <submittedName>
        <fullName evidence="7">LysE family translocator</fullName>
    </submittedName>
</protein>
<dbReference type="PIRSF" id="PIRSF006324">
    <property type="entry name" value="LeuE"/>
    <property type="match status" value="1"/>
</dbReference>
<keyword evidence="8" id="KW-1185">Reference proteome</keyword>
<accession>A0ABW5SEV9</accession>